<feature type="transmembrane region" description="Helical" evidence="17">
    <location>
        <begin position="625"/>
        <end position="646"/>
    </location>
</feature>
<dbReference type="FunFam" id="3.40.190.10:FF:000103">
    <property type="entry name" value="Glutamate receptor"/>
    <property type="match status" value="1"/>
</dbReference>
<dbReference type="GO" id="GO:0016020">
    <property type="term" value="C:membrane"/>
    <property type="evidence" value="ECO:0007669"/>
    <property type="project" value="UniProtKB-SubCell"/>
</dbReference>
<dbReference type="InterPro" id="IPR015683">
    <property type="entry name" value="Ionotropic_Glu_rcpt"/>
</dbReference>
<keyword evidence="10 15" id="KW-0675">Receptor</keyword>
<sequence>MAMAQTTTIPVNVGLILDMDTMVGKKWLSCISMALSDFYASNGHYRTRLVLNPRDSKNDVVGAASAALDLLKNVQVKAIIGPSTSMQADFVIELGHKAQVPIISFSATSPPLSSPYFIRATHNDSSQVKAISAIVQAFGWKEVVPIYVDNEFGEGIIPFLTDALQEIYVIVPNRSTIPASATDDQLVAELKKLRTMKTRVFIVHMLSTLGSRLFIKAKELGMMTEGYVWIISDALINELHSINSSVIDSMQGAIGVKSNVPRTKKLEDFTIRWKRQFLLDNPTMFNTELGVFELGAYDAATALAIAVEKVGDNNLGFQKANRSIKNSTNLETFEVSSNGPMLLQALQNTKFRGLNGDFYLVERQLQSSVFQIINVIGDGGQGIGFWTAENGIVRELDIRNKNKNSISKANLGSIIWPGNRTCPPKGWEIPTNGKKLRIGVPVKSGFLKFVVVKRNPGTNTTNVTGYCIDIFNTVMEALPYTVPYEYVPFATDDGKSAGTYNDLVYQVYLGKYDAVAGDTTITASRSQYVDFTIPFAESEVSMVVPFKDNESKNAWVFLKPLTWELWVTSFCSFVFIGFVIWVLEHRLNQDFRGPPSHQIGTMFWFSFSTMVFAHKEKMVGNLSRFVVIIWVFVVLILSQSYTASLASMLTVQHLQPTVTDVNELINKGAYVGYQEGSFFLGLLKQMGFHENKLKPFSSAEECHELFSKGSGNGGFAAVFLETPWIKLFFSKYCSKYTMVGPTYKTAGLGFVFPKGSPLVPDVSRAVLHVTEGDKIIELERKWLGQETSCAGSTTSLSFNSLGLESFWGLFLIVGVTSGLALAIFMITFIHEHWDTIRCCDPNSSIWKTLVMFARAFDQKDLSSHIFLRREVRDRSCRIGMDRLGSPEASTLTNCSPTPSMFTLHASSNSNAPPSPLNFSPRPEQSCVFFGNQGTPSHEFGDPNSLEQTTQEISPAIELTSQITDTDSVMSYH</sequence>
<evidence type="ECO:0000313" key="19">
    <source>
        <dbReference type="EMBL" id="CAK9163335.1"/>
    </source>
</evidence>
<dbReference type="AlphaFoldDB" id="A0ABC8T5L4"/>
<keyword evidence="11" id="KW-0325">Glycoprotein</keyword>
<comment type="function">
    <text evidence="14">Glutamate-gated receptor that probably acts as a non-selective cation channel. May be involved in light-signal transduction and calcium homeostasis via the regulation of calcium influx into cells.</text>
</comment>
<comment type="caution">
    <text evidence="19">The sequence shown here is derived from an EMBL/GenBank/DDBJ whole genome shotgun (WGS) entry which is preliminary data.</text>
</comment>
<dbReference type="InterPro" id="IPR019594">
    <property type="entry name" value="Glu/Gly-bd"/>
</dbReference>
<comment type="similarity">
    <text evidence="2 15">Belongs to the glutamate-gated ion channel (TC 1.A.10.1) family.</text>
</comment>
<gene>
    <name evidence="19" type="ORF">ILEXP_LOCUS32376</name>
</gene>
<evidence type="ECO:0000256" key="2">
    <source>
        <dbReference type="ARBA" id="ARBA00008685"/>
    </source>
</evidence>
<evidence type="ECO:0000256" key="9">
    <source>
        <dbReference type="ARBA" id="ARBA00023136"/>
    </source>
</evidence>
<evidence type="ECO:0000256" key="14">
    <source>
        <dbReference type="ARBA" id="ARBA00049638"/>
    </source>
</evidence>
<reference evidence="19 20" key="1">
    <citation type="submission" date="2024-02" db="EMBL/GenBank/DDBJ databases">
        <authorList>
            <person name="Vignale AGUSTIN F."/>
            <person name="Sosa J E."/>
            <person name="Modenutti C."/>
        </authorList>
    </citation>
    <scope>NUCLEOTIDE SEQUENCE [LARGE SCALE GENOMIC DNA]</scope>
</reference>
<evidence type="ECO:0000256" key="16">
    <source>
        <dbReference type="PIRSR" id="PIRSR037090-50"/>
    </source>
</evidence>
<evidence type="ECO:0000256" key="7">
    <source>
        <dbReference type="ARBA" id="ARBA00022989"/>
    </source>
</evidence>
<name>A0ABC8T5L4_9AQUA</name>
<keyword evidence="8 15" id="KW-0406">Ion transport</keyword>
<feature type="domain" description="Ionotropic glutamate receptor C-terminal" evidence="18">
    <location>
        <begin position="435"/>
        <end position="785"/>
    </location>
</feature>
<evidence type="ECO:0000256" key="11">
    <source>
        <dbReference type="ARBA" id="ARBA00023180"/>
    </source>
</evidence>
<comment type="subunit">
    <text evidence="3">May form heteromers.</text>
</comment>
<evidence type="ECO:0000256" key="12">
    <source>
        <dbReference type="ARBA" id="ARBA00023286"/>
    </source>
</evidence>
<dbReference type="Gene3D" id="1.10.287.70">
    <property type="match status" value="1"/>
</dbReference>
<dbReference type="InterPro" id="IPR001320">
    <property type="entry name" value="Iontro_rcpt_C"/>
</dbReference>
<evidence type="ECO:0000256" key="13">
    <source>
        <dbReference type="ARBA" id="ARBA00023303"/>
    </source>
</evidence>
<dbReference type="Pfam" id="PF10613">
    <property type="entry name" value="Lig_chan-Glu_bd"/>
    <property type="match status" value="1"/>
</dbReference>
<keyword evidence="20" id="KW-1185">Reference proteome</keyword>
<keyword evidence="6" id="KW-0732">Signal</keyword>
<organism evidence="19 20">
    <name type="scientific">Ilex paraguariensis</name>
    <name type="common">yerba mate</name>
    <dbReference type="NCBI Taxonomy" id="185542"/>
    <lineage>
        <taxon>Eukaryota</taxon>
        <taxon>Viridiplantae</taxon>
        <taxon>Streptophyta</taxon>
        <taxon>Embryophyta</taxon>
        <taxon>Tracheophyta</taxon>
        <taxon>Spermatophyta</taxon>
        <taxon>Magnoliopsida</taxon>
        <taxon>eudicotyledons</taxon>
        <taxon>Gunneridae</taxon>
        <taxon>Pentapetalae</taxon>
        <taxon>asterids</taxon>
        <taxon>campanulids</taxon>
        <taxon>Aquifoliales</taxon>
        <taxon>Aquifoliaceae</taxon>
        <taxon>Ilex</taxon>
    </lineage>
</organism>
<dbReference type="Gene3D" id="3.40.190.10">
    <property type="entry name" value="Periplasmic binding protein-like II"/>
    <property type="match status" value="2"/>
</dbReference>
<evidence type="ECO:0000256" key="1">
    <source>
        <dbReference type="ARBA" id="ARBA00004141"/>
    </source>
</evidence>
<keyword evidence="4 15" id="KW-0813">Transport</keyword>
<feature type="transmembrane region" description="Helical" evidence="17">
    <location>
        <begin position="561"/>
        <end position="583"/>
    </location>
</feature>
<evidence type="ECO:0000259" key="18">
    <source>
        <dbReference type="SMART" id="SM00079"/>
    </source>
</evidence>
<dbReference type="FunFam" id="3.40.50.2300:FF:000195">
    <property type="entry name" value="Glutamate receptor"/>
    <property type="match status" value="1"/>
</dbReference>
<evidence type="ECO:0000256" key="8">
    <source>
        <dbReference type="ARBA" id="ARBA00023065"/>
    </source>
</evidence>
<dbReference type="CDD" id="cd19990">
    <property type="entry name" value="PBP1_GABAb_receptor_plant"/>
    <property type="match status" value="1"/>
</dbReference>
<evidence type="ECO:0000313" key="20">
    <source>
        <dbReference type="Proteomes" id="UP001642360"/>
    </source>
</evidence>
<keyword evidence="12 15" id="KW-1071">Ligand-gated ion channel</keyword>
<dbReference type="FunFam" id="3.40.50.2300:FF:000169">
    <property type="entry name" value="Glutamate receptor"/>
    <property type="match status" value="1"/>
</dbReference>
<protein>
    <recommendedName>
        <fullName evidence="15">Glutamate receptor</fullName>
    </recommendedName>
</protein>
<comment type="subcellular location">
    <subcellularLocation>
        <location evidence="1">Membrane</location>
        <topology evidence="1">Multi-pass membrane protein</topology>
    </subcellularLocation>
</comment>
<dbReference type="FunFam" id="3.40.190.10:FF:000195">
    <property type="entry name" value="Glutamate receptor 2.7"/>
    <property type="match status" value="1"/>
</dbReference>
<comment type="function">
    <text evidence="15">Glutamate-gated receptor that probably acts as non-selective cation channel.</text>
</comment>
<dbReference type="SUPFAM" id="SSF53850">
    <property type="entry name" value="Periplasmic binding protein-like II"/>
    <property type="match status" value="1"/>
</dbReference>
<evidence type="ECO:0000256" key="15">
    <source>
        <dbReference type="PIRNR" id="PIRNR037090"/>
    </source>
</evidence>
<dbReference type="InterPro" id="IPR001828">
    <property type="entry name" value="ANF_lig-bd_rcpt"/>
</dbReference>
<feature type="disulfide bond" evidence="16">
    <location>
        <begin position="733"/>
        <end position="789"/>
    </location>
</feature>
<dbReference type="InterPro" id="IPR028082">
    <property type="entry name" value="Peripla_BP_I"/>
</dbReference>
<evidence type="ECO:0000256" key="17">
    <source>
        <dbReference type="SAM" id="Phobius"/>
    </source>
</evidence>
<dbReference type="EMBL" id="CAUOFW020003992">
    <property type="protein sequence ID" value="CAK9163335.1"/>
    <property type="molecule type" value="Genomic_DNA"/>
</dbReference>
<dbReference type="InterPro" id="IPR044440">
    <property type="entry name" value="GABAb_receptor_plant_PBP1"/>
</dbReference>
<keyword evidence="7 17" id="KW-1133">Transmembrane helix</keyword>
<dbReference type="GO" id="GO:0034220">
    <property type="term" value="P:monoatomic ion transmembrane transport"/>
    <property type="evidence" value="ECO:0007669"/>
    <property type="project" value="UniProtKB-KW"/>
</dbReference>
<evidence type="ECO:0000256" key="5">
    <source>
        <dbReference type="ARBA" id="ARBA00022692"/>
    </source>
</evidence>
<dbReference type="SMART" id="SM00079">
    <property type="entry name" value="PBPe"/>
    <property type="match status" value="1"/>
</dbReference>
<dbReference type="Proteomes" id="UP001642360">
    <property type="component" value="Unassembled WGS sequence"/>
</dbReference>
<evidence type="ECO:0000256" key="10">
    <source>
        <dbReference type="ARBA" id="ARBA00023170"/>
    </source>
</evidence>
<dbReference type="Gene3D" id="3.40.50.2300">
    <property type="match status" value="2"/>
</dbReference>
<evidence type="ECO:0000256" key="3">
    <source>
        <dbReference type="ARBA" id="ARBA00011095"/>
    </source>
</evidence>
<accession>A0ABC8T5L4</accession>
<keyword evidence="9 15" id="KW-0472">Membrane</keyword>
<dbReference type="Pfam" id="PF01094">
    <property type="entry name" value="ANF_receptor"/>
    <property type="match status" value="1"/>
</dbReference>
<dbReference type="PANTHER" id="PTHR34836">
    <property type="entry name" value="OS06G0188250 PROTEIN"/>
    <property type="match status" value="1"/>
</dbReference>
<feature type="transmembrane region" description="Helical" evidence="17">
    <location>
        <begin position="806"/>
        <end position="829"/>
    </location>
</feature>
<evidence type="ECO:0000256" key="6">
    <source>
        <dbReference type="ARBA" id="ARBA00022729"/>
    </source>
</evidence>
<dbReference type="Pfam" id="PF00060">
    <property type="entry name" value="Lig_chan"/>
    <property type="match status" value="1"/>
</dbReference>
<dbReference type="PIRSF" id="PIRSF037090">
    <property type="entry name" value="Iontro_Glu-like_rcpt_pln"/>
    <property type="match status" value="1"/>
</dbReference>
<dbReference type="CDD" id="cd13686">
    <property type="entry name" value="GluR_Plant"/>
    <property type="match status" value="1"/>
</dbReference>
<evidence type="ECO:0000256" key="4">
    <source>
        <dbReference type="ARBA" id="ARBA00022448"/>
    </source>
</evidence>
<keyword evidence="5 17" id="KW-0812">Transmembrane</keyword>
<dbReference type="InterPro" id="IPR017103">
    <property type="entry name" value="Iontropic_Glu_rcpt_pln"/>
</dbReference>
<dbReference type="PANTHER" id="PTHR34836:SF1">
    <property type="entry name" value="OS09G0428600 PROTEIN"/>
    <property type="match status" value="1"/>
</dbReference>
<dbReference type="SUPFAM" id="SSF53822">
    <property type="entry name" value="Periplasmic binding protein-like I"/>
    <property type="match status" value="1"/>
</dbReference>
<dbReference type="FunFam" id="1.10.287.70:FF:000037">
    <property type="entry name" value="Glutamate receptor"/>
    <property type="match status" value="1"/>
</dbReference>
<proteinExistence type="inferred from homology"/>
<keyword evidence="13 15" id="KW-0407">Ion channel</keyword>
<keyword evidence="16" id="KW-1015">Disulfide bond</keyword>